<dbReference type="RefSeq" id="WP_394462027.1">
    <property type="nucleotide sequence ID" value="NZ_JBIGHZ010000005.1"/>
</dbReference>
<evidence type="ECO:0000256" key="1">
    <source>
        <dbReference type="SAM" id="Phobius"/>
    </source>
</evidence>
<reference evidence="3 4" key="1">
    <citation type="submission" date="2024-08" db="EMBL/GenBank/DDBJ databases">
        <authorList>
            <person name="Lu H."/>
        </authorList>
    </citation>
    <scope>NUCLEOTIDE SEQUENCE [LARGE SCALE GENOMIC DNA]</scope>
    <source>
        <strain evidence="3 4">BYS180W</strain>
    </source>
</reference>
<evidence type="ECO:0000313" key="4">
    <source>
        <dbReference type="Proteomes" id="UP001606099"/>
    </source>
</evidence>
<feature type="transmembrane region" description="Helical" evidence="1">
    <location>
        <begin position="91"/>
        <end position="108"/>
    </location>
</feature>
<keyword evidence="1" id="KW-0812">Transmembrane</keyword>
<organism evidence="3 4">
    <name type="scientific">Roseateles rivi</name>
    <dbReference type="NCBI Taxonomy" id="3299028"/>
    <lineage>
        <taxon>Bacteria</taxon>
        <taxon>Pseudomonadati</taxon>
        <taxon>Pseudomonadota</taxon>
        <taxon>Betaproteobacteria</taxon>
        <taxon>Burkholderiales</taxon>
        <taxon>Sphaerotilaceae</taxon>
        <taxon>Roseateles</taxon>
    </lineage>
</organism>
<gene>
    <name evidence="3" type="ORF">ACG0Z6_12865</name>
</gene>
<comment type="caution">
    <text evidence="3">The sequence shown here is derived from an EMBL/GenBank/DDBJ whole genome shotgun (WGS) entry which is preliminary data.</text>
</comment>
<proteinExistence type="predicted"/>
<keyword evidence="1" id="KW-1133">Transmembrane helix</keyword>
<evidence type="ECO:0008006" key="5">
    <source>
        <dbReference type="Google" id="ProtNLM"/>
    </source>
</evidence>
<name>A0ABW7FXV0_9BURK</name>
<protein>
    <recommendedName>
        <fullName evidence="5">PEP-CTERM protein-sorting domain-containing protein</fullName>
    </recommendedName>
</protein>
<dbReference type="Proteomes" id="UP001606099">
    <property type="component" value="Unassembled WGS sequence"/>
</dbReference>
<keyword evidence="4" id="KW-1185">Reference proteome</keyword>
<evidence type="ECO:0000256" key="2">
    <source>
        <dbReference type="SAM" id="SignalP"/>
    </source>
</evidence>
<dbReference type="EMBL" id="JBIGHZ010000005">
    <property type="protein sequence ID" value="MFG6449123.1"/>
    <property type="molecule type" value="Genomic_DNA"/>
</dbReference>
<accession>A0ABW7FXV0</accession>
<keyword evidence="1" id="KW-0472">Membrane</keyword>
<feature type="chain" id="PRO_5046559587" description="PEP-CTERM protein-sorting domain-containing protein" evidence="2">
    <location>
        <begin position="28"/>
        <end position="143"/>
    </location>
</feature>
<keyword evidence="2" id="KW-0732">Signal</keyword>
<sequence length="143" mass="15654">MNTHTTPYLVRALFLAGLVLSSVPAHAEVFGTTLPGETTVSFATVQYADEAPAEPHWRSQPLWQEQQEPSSVGVVTRVVLQSAEPRSVPEPAQAALFVGGLICLLLCLRRPRKRSQSSLADKVTATVRERPAFHTVRLTRSPI</sequence>
<feature type="signal peptide" evidence="2">
    <location>
        <begin position="1"/>
        <end position="27"/>
    </location>
</feature>
<evidence type="ECO:0000313" key="3">
    <source>
        <dbReference type="EMBL" id="MFG6449123.1"/>
    </source>
</evidence>